<gene>
    <name evidence="1" type="ORF">CPter291_3428</name>
</gene>
<sequence>MNPHLGNTFTDSFAIAKITQLSTVNAHLDPRFDATIAQRGKPMLKYRRCLNSFH</sequence>
<keyword evidence="2" id="KW-1185">Reference proteome</keyword>
<accession>A0ABN4MBP1</accession>
<protein>
    <submittedName>
        <fullName evidence="1">Uncharacterized protein</fullName>
    </submittedName>
</protein>
<evidence type="ECO:0000313" key="1">
    <source>
        <dbReference type="EMBL" id="AMP15663.1"/>
    </source>
</evidence>
<name>A0ABN4MBP1_9BURK</name>
<dbReference type="Proteomes" id="UP000074914">
    <property type="component" value="Chromosome"/>
</dbReference>
<dbReference type="EMBL" id="CP013236">
    <property type="protein sequence ID" value="AMP15663.1"/>
    <property type="molecule type" value="Genomic_DNA"/>
</dbReference>
<reference evidence="1 2" key="1">
    <citation type="submission" date="2015-11" db="EMBL/GenBank/DDBJ databases">
        <title>Exploring the genomic traits of fungus-feeding bacterial genus Collimonas.</title>
        <authorList>
            <person name="Song C."/>
            <person name="Schmidt R."/>
            <person name="de Jager V."/>
            <person name="Krzyzanowska D."/>
            <person name="Jongedijk E."/>
            <person name="Cankar K."/>
            <person name="Beekwilder J."/>
            <person name="van Veen A."/>
            <person name="de Boer W."/>
            <person name="van Veen J.A."/>
            <person name="Garbeva P."/>
        </authorList>
    </citation>
    <scope>NUCLEOTIDE SEQUENCE [LARGE SCALE GENOMIC DNA]</scope>
    <source>
        <strain evidence="1 2">Ter291</strain>
    </source>
</reference>
<organism evidence="1 2">
    <name type="scientific">Collimonas pratensis</name>
    <dbReference type="NCBI Taxonomy" id="279113"/>
    <lineage>
        <taxon>Bacteria</taxon>
        <taxon>Pseudomonadati</taxon>
        <taxon>Pseudomonadota</taxon>
        <taxon>Betaproteobacteria</taxon>
        <taxon>Burkholderiales</taxon>
        <taxon>Oxalobacteraceae</taxon>
        <taxon>Collimonas</taxon>
    </lineage>
</organism>
<evidence type="ECO:0000313" key="2">
    <source>
        <dbReference type="Proteomes" id="UP000074914"/>
    </source>
</evidence>
<proteinExistence type="predicted"/>